<proteinExistence type="predicted"/>
<accession>A0A915L9A9</accession>
<sequence>KSADSLCIYTGGTDETIKDRSLTGNTKAITDDPHASGTGTSMESSLVRVQQLIMVMISQDMVLLIVQFLILAELFFEKESSKAPTKNEQSTKRLIDPDQITVRSRTATPNLLSAIHCVINTVASQSSRL</sequence>
<name>A0A915L9A9_ROMCU</name>
<evidence type="ECO:0000313" key="1">
    <source>
        <dbReference type="Proteomes" id="UP000887565"/>
    </source>
</evidence>
<dbReference type="WBParaSite" id="nRc.2.0.1.t47634-RA">
    <property type="protein sequence ID" value="nRc.2.0.1.t47634-RA"/>
    <property type="gene ID" value="nRc.2.0.1.g47634"/>
</dbReference>
<dbReference type="Proteomes" id="UP000887565">
    <property type="component" value="Unplaced"/>
</dbReference>
<evidence type="ECO:0000313" key="2">
    <source>
        <dbReference type="WBParaSite" id="nRc.2.0.1.t47634-RA"/>
    </source>
</evidence>
<dbReference type="AlphaFoldDB" id="A0A915L9A9"/>
<protein>
    <submittedName>
        <fullName evidence="2">Uncharacterized protein</fullName>
    </submittedName>
</protein>
<keyword evidence="1" id="KW-1185">Reference proteome</keyword>
<organism evidence="1 2">
    <name type="scientific">Romanomermis culicivorax</name>
    <name type="common">Nematode worm</name>
    <dbReference type="NCBI Taxonomy" id="13658"/>
    <lineage>
        <taxon>Eukaryota</taxon>
        <taxon>Metazoa</taxon>
        <taxon>Ecdysozoa</taxon>
        <taxon>Nematoda</taxon>
        <taxon>Enoplea</taxon>
        <taxon>Dorylaimia</taxon>
        <taxon>Mermithida</taxon>
        <taxon>Mermithoidea</taxon>
        <taxon>Mermithidae</taxon>
        <taxon>Romanomermis</taxon>
    </lineage>
</organism>
<reference evidence="2" key="1">
    <citation type="submission" date="2022-11" db="UniProtKB">
        <authorList>
            <consortium name="WormBaseParasite"/>
        </authorList>
    </citation>
    <scope>IDENTIFICATION</scope>
</reference>